<reference evidence="3" key="1">
    <citation type="submission" date="2017-09" db="EMBL/GenBank/DDBJ databases">
        <title>Depth-based differentiation of microbial function through sediment-hosted aquifers and enrichment of novel symbionts in the deep terrestrial subsurface.</title>
        <authorList>
            <person name="Probst A.J."/>
            <person name="Ladd B."/>
            <person name="Jarett J.K."/>
            <person name="Geller-Mcgrath D.E."/>
            <person name="Sieber C.M.K."/>
            <person name="Emerson J.B."/>
            <person name="Anantharaman K."/>
            <person name="Thomas B.C."/>
            <person name="Malmstrom R."/>
            <person name="Stieglmeier M."/>
            <person name="Klingl A."/>
            <person name="Woyke T."/>
            <person name="Ryan C.M."/>
            <person name="Banfield J.F."/>
        </authorList>
    </citation>
    <scope>NUCLEOTIDE SEQUENCE [LARGE SCALE GENOMIC DNA]</scope>
</reference>
<organism evidence="2 3">
    <name type="scientific">Candidatus Kaiserbacteria bacterium CG10_big_fil_rev_8_21_14_0_10_59_10</name>
    <dbReference type="NCBI Taxonomy" id="1974612"/>
    <lineage>
        <taxon>Bacteria</taxon>
        <taxon>Candidatus Kaiseribacteriota</taxon>
    </lineage>
</organism>
<accession>A0A2H0UA31</accession>
<sequence>MEAGTASMFVLFLYAAIGFFGAGSLGLFATGLAIYFTRMGLDNRKLGIVFMEWAVAMLFAVFLLGLLLRVLE</sequence>
<protein>
    <submittedName>
        <fullName evidence="2">Uncharacterized protein</fullName>
    </submittedName>
</protein>
<comment type="caution">
    <text evidence="2">The sequence shown here is derived from an EMBL/GenBank/DDBJ whole genome shotgun (WGS) entry which is preliminary data.</text>
</comment>
<keyword evidence="1" id="KW-1133">Transmembrane helix</keyword>
<dbReference type="Proteomes" id="UP000231379">
    <property type="component" value="Unassembled WGS sequence"/>
</dbReference>
<dbReference type="EMBL" id="PFBM01000009">
    <property type="protein sequence ID" value="PIR82635.1"/>
    <property type="molecule type" value="Genomic_DNA"/>
</dbReference>
<feature type="transmembrane region" description="Helical" evidence="1">
    <location>
        <begin position="12"/>
        <end position="36"/>
    </location>
</feature>
<keyword evidence="1" id="KW-0472">Membrane</keyword>
<name>A0A2H0UA31_9BACT</name>
<gene>
    <name evidence="2" type="ORF">COU20_01165</name>
</gene>
<keyword evidence="1" id="KW-0812">Transmembrane</keyword>
<dbReference type="AlphaFoldDB" id="A0A2H0UA31"/>
<proteinExistence type="predicted"/>
<evidence type="ECO:0000256" key="1">
    <source>
        <dbReference type="SAM" id="Phobius"/>
    </source>
</evidence>
<feature type="transmembrane region" description="Helical" evidence="1">
    <location>
        <begin position="48"/>
        <end position="71"/>
    </location>
</feature>
<evidence type="ECO:0000313" key="3">
    <source>
        <dbReference type="Proteomes" id="UP000231379"/>
    </source>
</evidence>
<evidence type="ECO:0000313" key="2">
    <source>
        <dbReference type="EMBL" id="PIR82635.1"/>
    </source>
</evidence>